<accession>A0ABD0YC10</accession>
<comment type="caution">
    <text evidence="3">The sequence shown here is derived from an EMBL/GenBank/DDBJ whole genome shotgun (WGS) entry which is preliminary data.</text>
</comment>
<dbReference type="AlphaFoldDB" id="A0ABD0YC10"/>
<dbReference type="PANTHER" id="PTHR36527:SF3">
    <property type="entry name" value="OS01G0282866 PROTEIN"/>
    <property type="match status" value="1"/>
</dbReference>
<keyword evidence="2" id="KW-0472">Membrane</keyword>
<name>A0ABD0YC10_9HEMI</name>
<dbReference type="PANTHER" id="PTHR36527">
    <property type="entry name" value="OS01G0282866 PROTEIN"/>
    <property type="match status" value="1"/>
</dbReference>
<dbReference type="Proteomes" id="UP001558652">
    <property type="component" value="Unassembled WGS sequence"/>
</dbReference>
<proteinExistence type="predicted"/>
<gene>
    <name evidence="3" type="ORF">AAG570_013387</name>
</gene>
<sequence>MNVKRLGLYFFGLVFFLVEFPGLLGCGVLVLLVLGDEVVHVGLGLGELHLVHPLARVPVEERLPPEHGRELLRHPLEQLLYGRRVADEGGRHLESPGRYVADGRLAVVGDPLDEIRRILVLDVEHLLVHLLHGHAAAEDGGHGEVTPVAGVAGGHHVLGVKHLLDQLGDGEGSVLLGAPGGERREPRHEEVEPGEGHHVHRQLPQVRVELAGEPEAGRHSGHGGRHQVVEVAVRGGGQLQGPEADVVQGLVVDAEGLVRVFDQLVDRQGGVVGLDDRVRHLGRRHDAERVHDPVRVLLPDLGYDEGAHARPRASSQGVCQLEALEAVAALRLLADHVQHRVHQLGPLRVVSLGPVVARPRLPEHEVVRSEDLPERPRPHRVHRPGLQVHQDRPGHVLTPGRFVVVHVDPLQLQVRVAVVGARRVDAVFVRDHLPEFRSHLVAALACLNVANFSHLLISVTRNN</sequence>
<evidence type="ECO:0000256" key="2">
    <source>
        <dbReference type="SAM" id="Phobius"/>
    </source>
</evidence>
<feature type="compositionally biased region" description="Basic and acidic residues" evidence="1">
    <location>
        <begin position="367"/>
        <end position="376"/>
    </location>
</feature>
<protein>
    <recommendedName>
        <fullName evidence="5">Secreted protein</fullName>
    </recommendedName>
</protein>
<keyword evidence="2" id="KW-1133">Transmembrane helix</keyword>
<reference evidence="3 4" key="1">
    <citation type="submission" date="2024-07" db="EMBL/GenBank/DDBJ databases">
        <title>Chromosome-level genome assembly of the water stick insect Ranatra chinensis (Heteroptera: Nepidae).</title>
        <authorList>
            <person name="Liu X."/>
        </authorList>
    </citation>
    <scope>NUCLEOTIDE SEQUENCE [LARGE SCALE GENOMIC DNA]</scope>
    <source>
        <strain evidence="3">Cailab_2021Rc</strain>
        <tissue evidence="3">Muscle</tissue>
    </source>
</reference>
<feature type="region of interest" description="Disordered" evidence="1">
    <location>
        <begin position="178"/>
        <end position="199"/>
    </location>
</feature>
<evidence type="ECO:0000313" key="3">
    <source>
        <dbReference type="EMBL" id="KAL1128853.1"/>
    </source>
</evidence>
<keyword evidence="4" id="KW-1185">Reference proteome</keyword>
<feature type="region of interest" description="Disordered" evidence="1">
    <location>
        <begin position="367"/>
        <end position="390"/>
    </location>
</feature>
<feature type="compositionally biased region" description="Basic and acidic residues" evidence="1">
    <location>
        <begin position="181"/>
        <end position="197"/>
    </location>
</feature>
<evidence type="ECO:0000256" key="1">
    <source>
        <dbReference type="SAM" id="MobiDB-lite"/>
    </source>
</evidence>
<organism evidence="3 4">
    <name type="scientific">Ranatra chinensis</name>
    <dbReference type="NCBI Taxonomy" id="642074"/>
    <lineage>
        <taxon>Eukaryota</taxon>
        <taxon>Metazoa</taxon>
        <taxon>Ecdysozoa</taxon>
        <taxon>Arthropoda</taxon>
        <taxon>Hexapoda</taxon>
        <taxon>Insecta</taxon>
        <taxon>Pterygota</taxon>
        <taxon>Neoptera</taxon>
        <taxon>Paraneoptera</taxon>
        <taxon>Hemiptera</taxon>
        <taxon>Heteroptera</taxon>
        <taxon>Panheteroptera</taxon>
        <taxon>Nepomorpha</taxon>
        <taxon>Nepidae</taxon>
        <taxon>Ranatrinae</taxon>
        <taxon>Ranatra</taxon>
    </lineage>
</organism>
<evidence type="ECO:0000313" key="4">
    <source>
        <dbReference type="Proteomes" id="UP001558652"/>
    </source>
</evidence>
<keyword evidence="2" id="KW-0812">Transmembrane</keyword>
<feature type="transmembrane region" description="Helical" evidence="2">
    <location>
        <begin position="7"/>
        <end position="34"/>
    </location>
</feature>
<evidence type="ECO:0008006" key="5">
    <source>
        <dbReference type="Google" id="ProtNLM"/>
    </source>
</evidence>
<dbReference type="EMBL" id="JBFDAA010000009">
    <property type="protein sequence ID" value="KAL1128853.1"/>
    <property type="molecule type" value="Genomic_DNA"/>
</dbReference>